<keyword evidence="1" id="KW-0472">Membrane</keyword>
<accession>A0ABW4QWD1</accession>
<dbReference type="EMBL" id="JBHUFD010000005">
    <property type="protein sequence ID" value="MFD1873682.1"/>
    <property type="molecule type" value="Genomic_DNA"/>
</dbReference>
<keyword evidence="1" id="KW-1133">Transmembrane helix</keyword>
<evidence type="ECO:0000256" key="1">
    <source>
        <dbReference type="SAM" id="Phobius"/>
    </source>
</evidence>
<name>A0ABW4QWD1_9BACT</name>
<dbReference type="Proteomes" id="UP001597197">
    <property type="component" value="Unassembled WGS sequence"/>
</dbReference>
<keyword evidence="1" id="KW-0812">Transmembrane</keyword>
<reference evidence="3" key="1">
    <citation type="journal article" date="2019" name="Int. J. Syst. Evol. Microbiol.">
        <title>The Global Catalogue of Microorganisms (GCM) 10K type strain sequencing project: providing services to taxonomists for standard genome sequencing and annotation.</title>
        <authorList>
            <consortium name="The Broad Institute Genomics Platform"/>
            <consortium name="The Broad Institute Genome Sequencing Center for Infectious Disease"/>
            <person name="Wu L."/>
            <person name="Ma J."/>
        </authorList>
    </citation>
    <scope>NUCLEOTIDE SEQUENCE [LARGE SCALE GENOMIC DNA]</scope>
    <source>
        <strain evidence="3">CGMCC 1.15795</strain>
    </source>
</reference>
<evidence type="ECO:0000313" key="3">
    <source>
        <dbReference type="Proteomes" id="UP001597197"/>
    </source>
</evidence>
<protein>
    <submittedName>
        <fullName evidence="2">DUF3592 domain-containing protein</fullName>
    </submittedName>
</protein>
<sequence length="115" mass="13032">MAKSKQVRKASFDIQAWLGIIILLLLSAYFLRACTRWRQEAAALSQGVFTTKAVVIDKKNYVGNSPVSYQFTYSYQFALQGKNYEGNSHNPALHIGDSILVEYSPKNPTYNRVHN</sequence>
<gene>
    <name evidence="2" type="ORF">ACFSDX_14640</name>
</gene>
<dbReference type="RefSeq" id="WP_382314785.1">
    <property type="nucleotide sequence ID" value="NZ_JBHUFD010000005.1"/>
</dbReference>
<comment type="caution">
    <text evidence="2">The sequence shown here is derived from an EMBL/GenBank/DDBJ whole genome shotgun (WGS) entry which is preliminary data.</text>
</comment>
<organism evidence="2 3">
    <name type="scientific">Hymenobacter bucti</name>
    <dbReference type="NCBI Taxonomy" id="1844114"/>
    <lineage>
        <taxon>Bacteria</taxon>
        <taxon>Pseudomonadati</taxon>
        <taxon>Bacteroidota</taxon>
        <taxon>Cytophagia</taxon>
        <taxon>Cytophagales</taxon>
        <taxon>Hymenobacteraceae</taxon>
        <taxon>Hymenobacter</taxon>
    </lineage>
</organism>
<proteinExistence type="predicted"/>
<feature type="transmembrane region" description="Helical" evidence="1">
    <location>
        <begin position="12"/>
        <end position="31"/>
    </location>
</feature>
<keyword evidence="3" id="KW-1185">Reference proteome</keyword>
<evidence type="ECO:0000313" key="2">
    <source>
        <dbReference type="EMBL" id="MFD1873682.1"/>
    </source>
</evidence>